<reference evidence="1 2" key="2">
    <citation type="submission" date="2018-01" db="EMBL/GenBank/DDBJ databases">
        <title>Genomic study of Klebsiella pneumoniae.</title>
        <authorList>
            <person name="Yang Y."/>
            <person name="Bicalho R."/>
        </authorList>
    </citation>
    <scope>NUCLEOTIDE SEQUENCE [LARGE SCALE GENOMIC DNA]</scope>
    <source>
        <strain evidence="1 2">A11</strain>
    </source>
</reference>
<comment type="caution">
    <text evidence="1">The sequence shown here is derived from an EMBL/GenBank/DDBJ whole genome shotgun (WGS) entry which is preliminary data.</text>
</comment>
<dbReference type="AlphaFoldDB" id="A0A1Q8YUT6"/>
<protein>
    <submittedName>
        <fullName evidence="1">RepA leader peptide Tap</fullName>
    </submittedName>
</protein>
<dbReference type="RefSeq" id="WP_071846032.1">
    <property type="nucleotide sequence ID" value="NZ_CADCYI010000023.1"/>
</dbReference>
<name>A0A1Q8YUT6_9ENTR</name>
<reference evidence="1 2" key="1">
    <citation type="submission" date="2017-11" db="EMBL/GenBank/DDBJ databases">
        <authorList>
            <person name="Han C.G."/>
        </authorList>
    </citation>
    <scope>NUCLEOTIDE SEQUENCE [LARGE SCALE GENOMIC DNA]</scope>
    <source>
        <strain evidence="1 2">A11</strain>
    </source>
</reference>
<dbReference type="EMBL" id="PIDS01000064">
    <property type="protein sequence ID" value="PLL43610.1"/>
    <property type="molecule type" value="Genomic_DNA"/>
</dbReference>
<proteinExistence type="predicted"/>
<organism evidence="1 2">
    <name type="scientific">Klebsiella michiganensis</name>
    <dbReference type="NCBI Taxonomy" id="1134687"/>
    <lineage>
        <taxon>Bacteria</taxon>
        <taxon>Pseudomonadati</taxon>
        <taxon>Pseudomonadota</taxon>
        <taxon>Gammaproteobacteria</taxon>
        <taxon>Enterobacterales</taxon>
        <taxon>Enterobacteriaceae</taxon>
        <taxon>Klebsiella/Raoultella group</taxon>
        <taxon>Klebsiella</taxon>
    </lineage>
</organism>
<accession>A0A1Q8YUT6</accession>
<dbReference type="InterPro" id="IPR012605">
    <property type="entry name" value="RepA1_leader_peptide_Tap"/>
</dbReference>
<dbReference type="Pfam" id="PF08048">
    <property type="entry name" value="RepA1_leader"/>
    <property type="match status" value="1"/>
</dbReference>
<dbReference type="NCBIfam" id="TIGR03475">
    <property type="entry name" value="tap_IncFII_lead"/>
    <property type="match status" value="1"/>
</dbReference>
<evidence type="ECO:0000313" key="1">
    <source>
        <dbReference type="EMBL" id="PLL43610.1"/>
    </source>
</evidence>
<dbReference type="Proteomes" id="UP000234505">
    <property type="component" value="Unassembled WGS sequence"/>
</dbReference>
<dbReference type="GeneID" id="77229731"/>
<evidence type="ECO:0000313" key="2">
    <source>
        <dbReference type="Proteomes" id="UP000234505"/>
    </source>
</evidence>
<gene>
    <name evidence="1" type="primary">tap</name>
    <name evidence="1" type="ORF">CWN50_03840</name>
</gene>
<sequence length="25" mass="2993">MLRKLQYPFLCHLLFPCNISAGRRD</sequence>